<keyword evidence="7" id="KW-0808">Transferase</keyword>
<dbReference type="GO" id="GO:0003872">
    <property type="term" value="F:6-phosphofructokinase activity"/>
    <property type="evidence" value="ECO:0007669"/>
    <property type="project" value="UniProtKB-EC"/>
</dbReference>
<dbReference type="NCBIfam" id="NF002872">
    <property type="entry name" value="PRK03202.1"/>
    <property type="match status" value="1"/>
</dbReference>
<keyword evidence="5" id="KW-0963">Cytoplasm</keyword>
<evidence type="ECO:0000256" key="13">
    <source>
        <dbReference type="ARBA" id="ARBA00023152"/>
    </source>
</evidence>
<evidence type="ECO:0000256" key="5">
    <source>
        <dbReference type="ARBA" id="ARBA00022490"/>
    </source>
</evidence>
<dbReference type="FunFam" id="3.40.50.450:FF:000001">
    <property type="entry name" value="ATP-dependent 6-phosphofructokinase"/>
    <property type="match status" value="1"/>
</dbReference>
<sequence length="323" mass="34380">MQRIAVVTSGGDAPGMNACIRAVYRAGVYAGVEIYGIRRGYTGMIDGDIYKIQRHDVGNIIHQGGTILGTSRSEEFKTPEGRQKAADQLFEKGIDGLILIGGDGSFKGGNYLSEETGIPIIAIPGTIDNDIAGTDFSIGFDTAVNIALESIDRIRDTAISHGRLFFVEVMGHTSSFIALEAGIAGGAAYLVLHNGHQEVEALCSHLESLFTKGKHHAIVVVAEGDHPGCSFSIAKQVSSRIKMESRVCVLGHTQRGGSPTSRDRVLAAKLGVSAVNALLNGQGGVMVGEIKREIVFQPFSDVIGKQQKTDPRMDALSRILTGF</sequence>
<dbReference type="AlphaFoldDB" id="A0A2V2MU70"/>
<evidence type="ECO:0000256" key="2">
    <source>
        <dbReference type="ARBA" id="ARBA00004496"/>
    </source>
</evidence>
<dbReference type="RefSeq" id="WP_109969352.1">
    <property type="nucleotide sequence ID" value="NZ_CP176093.1"/>
</dbReference>
<dbReference type="HAMAP" id="MF_00339">
    <property type="entry name" value="Phosphofructokinase_I_B1"/>
    <property type="match status" value="1"/>
</dbReference>
<comment type="caution">
    <text evidence="17">The sequence shown here is derived from an EMBL/GenBank/DDBJ whole genome shotgun (WGS) entry which is preliminary data.</text>
</comment>
<dbReference type="Proteomes" id="UP000245657">
    <property type="component" value="Unassembled WGS sequence"/>
</dbReference>
<evidence type="ECO:0000256" key="9">
    <source>
        <dbReference type="ARBA" id="ARBA00022741"/>
    </source>
</evidence>
<dbReference type="GO" id="GO:0005945">
    <property type="term" value="C:6-phosphofructokinase complex"/>
    <property type="evidence" value="ECO:0007669"/>
    <property type="project" value="TreeGrafter"/>
</dbReference>
<dbReference type="GO" id="GO:0005524">
    <property type="term" value="F:ATP binding"/>
    <property type="evidence" value="ECO:0007669"/>
    <property type="project" value="UniProtKB-KW"/>
</dbReference>
<comment type="catalytic activity">
    <reaction evidence="15">
        <text>beta-D-fructose 6-phosphate + ATP = beta-D-fructose 1,6-bisphosphate + ADP + H(+)</text>
        <dbReference type="Rhea" id="RHEA:16109"/>
        <dbReference type="ChEBI" id="CHEBI:15378"/>
        <dbReference type="ChEBI" id="CHEBI:30616"/>
        <dbReference type="ChEBI" id="CHEBI:32966"/>
        <dbReference type="ChEBI" id="CHEBI:57634"/>
        <dbReference type="ChEBI" id="CHEBI:456216"/>
        <dbReference type="EC" id="2.7.1.11"/>
    </reaction>
</comment>
<comment type="cofactor">
    <cofactor evidence="1">
        <name>Mg(2+)</name>
        <dbReference type="ChEBI" id="CHEBI:18420"/>
    </cofactor>
</comment>
<protein>
    <recommendedName>
        <fullName evidence="4">6-phosphofructokinase</fullName>
        <ecNumber evidence="4">2.7.1.11</ecNumber>
    </recommendedName>
    <alternativeName>
        <fullName evidence="14">6-phosphofructokinase isozyme I</fullName>
    </alternativeName>
</protein>
<keyword evidence="8" id="KW-0479">Metal-binding</keyword>
<dbReference type="EMBL" id="QGMY01000008">
    <property type="protein sequence ID" value="PWR71734.1"/>
    <property type="molecule type" value="Genomic_DNA"/>
</dbReference>
<evidence type="ECO:0000256" key="14">
    <source>
        <dbReference type="ARBA" id="ARBA00030818"/>
    </source>
</evidence>
<dbReference type="InterPro" id="IPR035966">
    <property type="entry name" value="PKF_sf"/>
</dbReference>
<dbReference type="Pfam" id="PF00365">
    <property type="entry name" value="PFK"/>
    <property type="match status" value="1"/>
</dbReference>
<evidence type="ECO:0000256" key="15">
    <source>
        <dbReference type="ARBA" id="ARBA00048070"/>
    </source>
</evidence>
<dbReference type="GO" id="GO:0030388">
    <property type="term" value="P:fructose 1,6-bisphosphate metabolic process"/>
    <property type="evidence" value="ECO:0007669"/>
    <property type="project" value="TreeGrafter"/>
</dbReference>
<dbReference type="GO" id="GO:0016208">
    <property type="term" value="F:AMP binding"/>
    <property type="evidence" value="ECO:0007669"/>
    <property type="project" value="TreeGrafter"/>
</dbReference>
<dbReference type="FunFam" id="3.40.50.460:FF:000002">
    <property type="entry name" value="ATP-dependent 6-phosphofructokinase"/>
    <property type="match status" value="1"/>
</dbReference>
<dbReference type="EC" id="2.7.1.11" evidence="4"/>
<evidence type="ECO:0000313" key="17">
    <source>
        <dbReference type="EMBL" id="PWR71734.1"/>
    </source>
</evidence>
<evidence type="ECO:0000256" key="12">
    <source>
        <dbReference type="ARBA" id="ARBA00022842"/>
    </source>
</evidence>
<dbReference type="InterPro" id="IPR015912">
    <property type="entry name" value="Phosphofructokinase_CS"/>
</dbReference>
<dbReference type="GO" id="GO:0006002">
    <property type="term" value="P:fructose 6-phosphate metabolic process"/>
    <property type="evidence" value="ECO:0007669"/>
    <property type="project" value="InterPro"/>
</dbReference>
<evidence type="ECO:0000256" key="11">
    <source>
        <dbReference type="ARBA" id="ARBA00022840"/>
    </source>
</evidence>
<evidence type="ECO:0000256" key="10">
    <source>
        <dbReference type="ARBA" id="ARBA00022777"/>
    </source>
</evidence>
<evidence type="ECO:0000256" key="7">
    <source>
        <dbReference type="ARBA" id="ARBA00022679"/>
    </source>
</evidence>
<dbReference type="PROSITE" id="PS00433">
    <property type="entry name" value="PHOSPHOFRUCTOKINASE"/>
    <property type="match status" value="1"/>
</dbReference>
<keyword evidence="18" id="KW-1185">Reference proteome</keyword>
<reference evidence="17 18" key="1">
    <citation type="submission" date="2018-05" db="EMBL/GenBank/DDBJ databases">
        <title>Draft genome of Methanospirillum lacunae Ki8-1.</title>
        <authorList>
            <person name="Dueholm M.S."/>
            <person name="Nielsen P.H."/>
            <person name="Bakmann L.F."/>
            <person name="Otzen D.E."/>
        </authorList>
    </citation>
    <scope>NUCLEOTIDE SEQUENCE [LARGE SCALE GENOMIC DNA]</scope>
    <source>
        <strain evidence="17 18">Ki8-1</strain>
    </source>
</reference>
<dbReference type="PRINTS" id="PR00476">
    <property type="entry name" value="PHFRCTKINASE"/>
</dbReference>
<dbReference type="GeneID" id="97550206"/>
<evidence type="ECO:0000256" key="1">
    <source>
        <dbReference type="ARBA" id="ARBA00001946"/>
    </source>
</evidence>
<dbReference type="GO" id="GO:0042802">
    <property type="term" value="F:identical protein binding"/>
    <property type="evidence" value="ECO:0007669"/>
    <property type="project" value="TreeGrafter"/>
</dbReference>
<dbReference type="NCBIfam" id="TIGR02482">
    <property type="entry name" value="PFKA_ATP"/>
    <property type="match status" value="1"/>
</dbReference>
<dbReference type="PANTHER" id="PTHR13697">
    <property type="entry name" value="PHOSPHOFRUCTOKINASE"/>
    <property type="match status" value="1"/>
</dbReference>
<dbReference type="GO" id="GO:0070095">
    <property type="term" value="F:fructose-6-phosphate binding"/>
    <property type="evidence" value="ECO:0007669"/>
    <property type="project" value="TreeGrafter"/>
</dbReference>
<keyword evidence="6" id="KW-0021">Allosteric enzyme</keyword>
<evidence type="ECO:0000259" key="16">
    <source>
        <dbReference type="Pfam" id="PF00365"/>
    </source>
</evidence>
<dbReference type="PANTHER" id="PTHR13697:SF4">
    <property type="entry name" value="ATP-DEPENDENT 6-PHOSPHOFRUCTOKINASE"/>
    <property type="match status" value="1"/>
</dbReference>
<dbReference type="GO" id="GO:0048029">
    <property type="term" value="F:monosaccharide binding"/>
    <property type="evidence" value="ECO:0007669"/>
    <property type="project" value="TreeGrafter"/>
</dbReference>
<feature type="domain" description="Phosphofructokinase" evidence="16">
    <location>
        <begin position="3"/>
        <end position="278"/>
    </location>
</feature>
<dbReference type="InterPro" id="IPR012828">
    <property type="entry name" value="PFKA_ATP_prok"/>
</dbReference>
<dbReference type="InterPro" id="IPR022953">
    <property type="entry name" value="ATP_PFK"/>
</dbReference>
<dbReference type="UniPathway" id="UPA00109">
    <property type="reaction ID" value="UER00182"/>
</dbReference>
<keyword evidence="12" id="KW-0460">Magnesium</keyword>
<dbReference type="GO" id="GO:0046872">
    <property type="term" value="F:metal ion binding"/>
    <property type="evidence" value="ECO:0007669"/>
    <property type="project" value="UniProtKB-KW"/>
</dbReference>
<organism evidence="17 18">
    <name type="scientific">Methanospirillum lacunae</name>
    <dbReference type="NCBI Taxonomy" id="668570"/>
    <lineage>
        <taxon>Archaea</taxon>
        <taxon>Methanobacteriati</taxon>
        <taxon>Methanobacteriota</taxon>
        <taxon>Stenosarchaea group</taxon>
        <taxon>Methanomicrobia</taxon>
        <taxon>Methanomicrobiales</taxon>
        <taxon>Methanospirillaceae</taxon>
        <taxon>Methanospirillum</taxon>
    </lineage>
</organism>
<dbReference type="SUPFAM" id="SSF53784">
    <property type="entry name" value="Phosphofructokinase"/>
    <property type="match status" value="1"/>
</dbReference>
<evidence type="ECO:0000256" key="4">
    <source>
        <dbReference type="ARBA" id="ARBA00012055"/>
    </source>
</evidence>
<keyword evidence="10 17" id="KW-0418">Kinase</keyword>
<comment type="pathway">
    <text evidence="3">Carbohydrate degradation; glycolysis; D-glyceraldehyde 3-phosphate and glycerone phosphate from D-glucose: step 3/4.</text>
</comment>
<evidence type="ECO:0000313" key="18">
    <source>
        <dbReference type="Proteomes" id="UP000245657"/>
    </source>
</evidence>
<gene>
    <name evidence="17" type="primary">pfkA</name>
    <name evidence="17" type="ORF">DK846_12320</name>
</gene>
<dbReference type="InterPro" id="IPR000023">
    <property type="entry name" value="Phosphofructokinase_dom"/>
</dbReference>
<comment type="subcellular location">
    <subcellularLocation>
        <location evidence="2">Cytoplasm</location>
    </subcellularLocation>
</comment>
<dbReference type="Gene3D" id="3.40.50.450">
    <property type="match status" value="1"/>
</dbReference>
<proteinExistence type="inferred from homology"/>
<keyword evidence="11" id="KW-0067">ATP-binding</keyword>
<evidence type="ECO:0000256" key="8">
    <source>
        <dbReference type="ARBA" id="ARBA00022723"/>
    </source>
</evidence>
<evidence type="ECO:0000256" key="3">
    <source>
        <dbReference type="ARBA" id="ARBA00004679"/>
    </source>
</evidence>
<accession>A0A2V2MU70</accession>
<dbReference type="InterPro" id="IPR012003">
    <property type="entry name" value="ATP_PFK_prok-type"/>
</dbReference>
<keyword evidence="13" id="KW-0324">Glycolysis</keyword>
<dbReference type="GO" id="GO:0061621">
    <property type="term" value="P:canonical glycolysis"/>
    <property type="evidence" value="ECO:0007669"/>
    <property type="project" value="TreeGrafter"/>
</dbReference>
<dbReference type="Gene3D" id="3.40.50.460">
    <property type="entry name" value="Phosphofructokinase domain"/>
    <property type="match status" value="1"/>
</dbReference>
<dbReference type="PIRSF" id="PIRSF000532">
    <property type="entry name" value="ATP_PFK_prok"/>
    <property type="match status" value="1"/>
</dbReference>
<name>A0A2V2MU70_9EURY</name>
<keyword evidence="9" id="KW-0547">Nucleotide-binding</keyword>
<evidence type="ECO:0000256" key="6">
    <source>
        <dbReference type="ARBA" id="ARBA00022533"/>
    </source>
</evidence>